<sequence>MSDTRSEAAAPKPGFARRVQDLVDDYVPQGGWLKVLLVILAVYLVVVLVLGVLWSAAPEPFDVNARVTKYIPRGAEAPPTGAVTTAALIGVVETLLEKRGGFLYNDRMPPGVYLDNMPNWEYGALIQARDLGRAMREVLSRSQSQSKEDPDLAIAEPRLNFQTNSWLLPASESEYRDGLKYFRRYLERLTQPENPDADFYARADNLRDYLSMVNSRLGSLSQRLSASVGQRSLSTSLTGDPRALRSTLADPEQDVKTPWAELDDVFFEARGSAWALLHFLRALSADFEDVLENKNATVSLKQIIRQLEPTQDAIWSPIILNGTGFGFLANHSLVMASYLSRANAGVIDLRNLLDSG</sequence>
<dbReference type="Pfam" id="PF10095">
    <property type="entry name" value="DUF2333"/>
    <property type="match status" value="1"/>
</dbReference>
<evidence type="ECO:0000313" key="3">
    <source>
        <dbReference type="EMBL" id="TCO71879.1"/>
    </source>
</evidence>
<keyword evidence="4" id="KW-1185">Reference proteome</keyword>
<dbReference type="InterPro" id="IPR016936">
    <property type="entry name" value="UCP029693"/>
</dbReference>
<evidence type="ECO:0000256" key="1">
    <source>
        <dbReference type="SAM" id="MobiDB-lite"/>
    </source>
</evidence>
<comment type="caution">
    <text evidence="3">The sequence shown here is derived from an EMBL/GenBank/DDBJ whole genome shotgun (WGS) entry which is preliminary data.</text>
</comment>
<dbReference type="EMBL" id="SLWX01000020">
    <property type="protein sequence ID" value="TCO71879.1"/>
    <property type="molecule type" value="Genomic_DNA"/>
</dbReference>
<dbReference type="AlphaFoldDB" id="A0A4R2KMA2"/>
<evidence type="ECO:0000313" key="4">
    <source>
        <dbReference type="Proteomes" id="UP000294980"/>
    </source>
</evidence>
<gene>
    <name evidence="3" type="ORF">EV688_12033</name>
</gene>
<keyword evidence="2" id="KW-1133">Transmembrane helix</keyword>
<organism evidence="3 4">
    <name type="scientific">Chromatocurvus halotolerans</name>
    <dbReference type="NCBI Taxonomy" id="1132028"/>
    <lineage>
        <taxon>Bacteria</taxon>
        <taxon>Pseudomonadati</taxon>
        <taxon>Pseudomonadota</taxon>
        <taxon>Gammaproteobacteria</taxon>
        <taxon>Cellvibrionales</taxon>
        <taxon>Halieaceae</taxon>
        <taxon>Chromatocurvus</taxon>
    </lineage>
</organism>
<name>A0A4R2KMA2_9GAMM</name>
<dbReference type="RefSeq" id="WP_117319436.1">
    <property type="nucleotide sequence ID" value="NZ_QQSW01000026.1"/>
</dbReference>
<evidence type="ECO:0000256" key="2">
    <source>
        <dbReference type="SAM" id="Phobius"/>
    </source>
</evidence>
<protein>
    <recommendedName>
        <fullName evidence="5">DUF2333 family protein</fullName>
    </recommendedName>
</protein>
<keyword evidence="2" id="KW-0472">Membrane</keyword>
<reference evidence="3 4" key="1">
    <citation type="submission" date="2019-03" db="EMBL/GenBank/DDBJ databases">
        <title>Genomic Encyclopedia of Type Strains, Phase IV (KMG-IV): sequencing the most valuable type-strain genomes for metagenomic binning, comparative biology and taxonomic classification.</title>
        <authorList>
            <person name="Goeker M."/>
        </authorList>
    </citation>
    <scope>NUCLEOTIDE SEQUENCE [LARGE SCALE GENOMIC DNA]</scope>
    <source>
        <strain evidence="3 4">DSM 23344</strain>
    </source>
</reference>
<accession>A0A4R2KMA2</accession>
<dbReference type="OrthoDB" id="5821246at2"/>
<feature type="region of interest" description="Disordered" evidence="1">
    <location>
        <begin position="231"/>
        <end position="250"/>
    </location>
</feature>
<keyword evidence="2" id="KW-0812">Transmembrane</keyword>
<feature type="transmembrane region" description="Helical" evidence="2">
    <location>
        <begin position="35"/>
        <end position="57"/>
    </location>
</feature>
<evidence type="ECO:0008006" key="5">
    <source>
        <dbReference type="Google" id="ProtNLM"/>
    </source>
</evidence>
<dbReference type="PIRSF" id="PIRSF029693">
    <property type="entry name" value="UCP029693"/>
    <property type="match status" value="1"/>
</dbReference>
<proteinExistence type="predicted"/>
<dbReference type="Proteomes" id="UP000294980">
    <property type="component" value="Unassembled WGS sequence"/>
</dbReference>